<evidence type="ECO:0000256" key="3">
    <source>
        <dbReference type="SAM" id="MobiDB-lite"/>
    </source>
</evidence>
<accession>A0ABR3PKS9</accession>
<dbReference type="EMBL" id="JBFMKM010000004">
    <property type="protein sequence ID" value="KAL1306753.1"/>
    <property type="molecule type" value="Genomic_DNA"/>
</dbReference>
<dbReference type="PANTHER" id="PTHR22746">
    <property type="entry name" value="RAB6A-GEF COMPLEX PARTNER PROTEIN 1"/>
    <property type="match status" value="1"/>
</dbReference>
<dbReference type="Proteomes" id="UP001562354">
    <property type="component" value="Unassembled WGS sequence"/>
</dbReference>
<dbReference type="Pfam" id="PF07064">
    <property type="entry name" value="RIC1"/>
    <property type="match status" value="1"/>
</dbReference>
<evidence type="ECO:0000256" key="1">
    <source>
        <dbReference type="ARBA" id="ARBA00004370"/>
    </source>
</evidence>
<feature type="compositionally biased region" description="Low complexity" evidence="3">
    <location>
        <begin position="58"/>
        <end position="80"/>
    </location>
</feature>
<dbReference type="RefSeq" id="XP_069203025.1">
    <property type="nucleotide sequence ID" value="XM_069345196.1"/>
</dbReference>
<feature type="compositionally biased region" description="Acidic residues" evidence="3">
    <location>
        <begin position="44"/>
        <end position="57"/>
    </location>
</feature>
<dbReference type="InterPro" id="IPR036322">
    <property type="entry name" value="WD40_repeat_dom_sf"/>
</dbReference>
<keyword evidence="6" id="KW-1185">Reference proteome</keyword>
<protein>
    <recommendedName>
        <fullName evidence="4">RIC1 C-terminal alpha solenoid region domain-containing protein</fullName>
    </recommendedName>
</protein>
<dbReference type="GeneID" id="95979115"/>
<dbReference type="SUPFAM" id="SSF50978">
    <property type="entry name" value="WD40 repeat-like"/>
    <property type="match status" value="2"/>
</dbReference>
<feature type="region of interest" description="Disordered" evidence="3">
    <location>
        <begin position="40"/>
        <end position="131"/>
    </location>
</feature>
<dbReference type="InterPro" id="IPR040096">
    <property type="entry name" value="Ric1"/>
</dbReference>
<reference evidence="5 6" key="1">
    <citation type="submission" date="2024-07" db="EMBL/GenBank/DDBJ databases">
        <title>Draft sequence of the Neodothiora populina.</title>
        <authorList>
            <person name="Drown D.D."/>
            <person name="Schuette U.S."/>
            <person name="Buechlein A.B."/>
            <person name="Rusch D.R."/>
            <person name="Winton L.W."/>
            <person name="Adams G.A."/>
        </authorList>
    </citation>
    <scope>NUCLEOTIDE SEQUENCE [LARGE SCALE GENOMIC DNA]</scope>
    <source>
        <strain evidence="5 6">CPC 39397</strain>
    </source>
</reference>
<dbReference type="Pfam" id="PF25440">
    <property type="entry name" value="Beta-prop_RIC1_2nd"/>
    <property type="match status" value="1"/>
</dbReference>
<organism evidence="5 6">
    <name type="scientific">Neodothiora populina</name>
    <dbReference type="NCBI Taxonomy" id="2781224"/>
    <lineage>
        <taxon>Eukaryota</taxon>
        <taxon>Fungi</taxon>
        <taxon>Dikarya</taxon>
        <taxon>Ascomycota</taxon>
        <taxon>Pezizomycotina</taxon>
        <taxon>Dothideomycetes</taxon>
        <taxon>Dothideomycetidae</taxon>
        <taxon>Dothideales</taxon>
        <taxon>Dothioraceae</taxon>
        <taxon>Neodothiora</taxon>
    </lineage>
</organism>
<comment type="subcellular location">
    <subcellularLocation>
        <location evidence="1">Membrane</location>
    </subcellularLocation>
</comment>
<evidence type="ECO:0000313" key="6">
    <source>
        <dbReference type="Proteomes" id="UP001562354"/>
    </source>
</evidence>
<keyword evidence="2" id="KW-0472">Membrane</keyword>
<comment type="caution">
    <text evidence="5">The sequence shown here is derived from an EMBL/GenBank/DDBJ whole genome shotgun (WGS) entry which is preliminary data.</text>
</comment>
<sequence>MYWPIGAPKIYAASKHTALTRGGGGGLVVCNDGLDNNANTLSHDDDDDDDDDDDEDAATSTTTRVNRRSNNNSNDNADTSDLIKSDDSNDDDTSAHRISRPATRDGGEDGGQEPVVNDLPAAPASSRDSNAAQDTIDIKIARGGNVFASITRSSLTVWQTKPTAALATVIRSERSLDTYGSNTALLLRPDALIIVVQTEKGFLVTYSLATDPSARVYQPQIYSINGSHTRRASTDGFRRPSIPAGNGPGEGEGIWEVNIRFRMVIRIDAGISKSLVLDEELVVATVKPAAIQCIRWSPDERGSSHSTELLKRMSWLAEKTSIIDIFYDRPMNLHTWITNNGRVYAVQRLSGSNVDPANPKSLFKGFCFHIPQDKSTYATKAAINARFSLIAVACADCKIRVYAAKDYLGNIPSSHELSLPVSADTSGKVTCMNYSPDGYCLFVGYEKGWALWSVYGRPGANTFTADRSMLDSSQEQWLGGVKDSFWIGAGSEIVLLGFQTPHLHVLEVARSSATGCFSMPNIARSLLQASTSIMIYKGLDATGATTISGETSLWQTVQIPQAYLASQWPIRLSVVSPDGRYIAVAGRRGLANYSVGSGRWKTFDDPGQEDSFTVRGGMCWWQHILVAAVESGNSYQVRLYSREKSLDNSQVLHTETLAYPVVCIAVSGEDSVLVYTYENILLHYIFVSSNKSVRLAQVGQIAFHGIIRAPPRVRSISWVLPEQQRENGDPSQDVATAAVLFLVDAKLVLLQPSANEHGELKYDMRVIAHDVEFYTLSRESPGWLTTTQLSSPLHLNAGPLALEPQSQGLRDSLWYFNGTAVHVWPEILDVLSSAPTELEREIPPPVEIPTDFYPLSIMVEKGIITGMEPELVQRRDVDFSYFRTMPRTHLFIPALLRHHLAQYDSSAALHLSHYYRKLPYFSHSLEILLHNVLDEEVDASPEPTETALLPSVLSFLSSFPTYLDIVAGCTRKTELRSWITLFKCLPPVQSLFEESLNKGMLKTAGSYLLILHAFDEGSFNAQQIATLLARASQEGDWELCKELARFVVGIDESGELLKSVFASAGLKTLSHGNNLSVPGERPKATGSIDAAIKTANNTAHVNGGGGYFGNGISAQ</sequence>
<proteinExistence type="predicted"/>
<evidence type="ECO:0000256" key="2">
    <source>
        <dbReference type="ARBA" id="ARBA00023136"/>
    </source>
</evidence>
<dbReference type="PANTHER" id="PTHR22746:SF10">
    <property type="entry name" value="GUANINE NUCLEOTIDE EXCHANGE FACTOR SUBUNIT RIC1"/>
    <property type="match status" value="1"/>
</dbReference>
<evidence type="ECO:0000313" key="5">
    <source>
        <dbReference type="EMBL" id="KAL1306753.1"/>
    </source>
</evidence>
<gene>
    <name evidence="5" type="ORF">AAFC00_005416</name>
</gene>
<dbReference type="InterPro" id="IPR009771">
    <property type="entry name" value="RIC1_C"/>
</dbReference>
<dbReference type="InterPro" id="IPR015943">
    <property type="entry name" value="WD40/YVTN_repeat-like_dom_sf"/>
</dbReference>
<feature type="domain" description="RIC1 C-terminal alpha solenoid region" evidence="4">
    <location>
        <begin position="894"/>
        <end position="1064"/>
    </location>
</feature>
<name>A0ABR3PKS9_9PEZI</name>
<evidence type="ECO:0000259" key="4">
    <source>
        <dbReference type="Pfam" id="PF07064"/>
    </source>
</evidence>
<dbReference type="Gene3D" id="2.130.10.10">
    <property type="entry name" value="YVTN repeat-like/Quinoprotein amine dehydrogenase"/>
    <property type="match status" value="1"/>
</dbReference>